<accession>A0A1G7UU62</accession>
<feature type="chain" id="PRO_5010248780" description="Secreted protein" evidence="2">
    <location>
        <begin position="24"/>
        <end position="82"/>
    </location>
</feature>
<feature type="compositionally biased region" description="Basic and acidic residues" evidence="1">
    <location>
        <begin position="38"/>
        <end position="54"/>
    </location>
</feature>
<reference evidence="4" key="1">
    <citation type="submission" date="2016-10" db="EMBL/GenBank/DDBJ databases">
        <authorList>
            <person name="Varghese N."/>
            <person name="Submissions S."/>
        </authorList>
    </citation>
    <scope>NUCLEOTIDE SEQUENCE [LARGE SCALE GENOMIC DNA]</scope>
    <source>
        <strain evidence="4">ATCC 700689</strain>
    </source>
</reference>
<protein>
    <recommendedName>
        <fullName evidence="5">Secreted protein</fullName>
    </recommendedName>
</protein>
<dbReference type="Proteomes" id="UP000182894">
    <property type="component" value="Unassembled WGS sequence"/>
</dbReference>
<dbReference type="AlphaFoldDB" id="A0A1G7UU62"/>
<name>A0A1G7UU62_9PSED</name>
<evidence type="ECO:0000256" key="2">
    <source>
        <dbReference type="SAM" id="SignalP"/>
    </source>
</evidence>
<feature type="compositionally biased region" description="Basic and acidic residues" evidence="1">
    <location>
        <begin position="65"/>
        <end position="82"/>
    </location>
</feature>
<evidence type="ECO:0008006" key="5">
    <source>
        <dbReference type="Google" id="ProtNLM"/>
    </source>
</evidence>
<gene>
    <name evidence="3" type="ORF">SAMN05216605_102279</name>
</gene>
<dbReference type="STRING" id="89065.SAMN05216605_102279"/>
<dbReference type="EMBL" id="FNCO01000002">
    <property type="protein sequence ID" value="SDG51034.1"/>
    <property type="molecule type" value="Genomic_DNA"/>
</dbReference>
<dbReference type="OrthoDB" id="6989325at2"/>
<feature type="region of interest" description="Disordered" evidence="1">
    <location>
        <begin position="27"/>
        <end position="82"/>
    </location>
</feature>
<organism evidence="3 4">
    <name type="scientific">Pseudomonas abietaniphila</name>
    <dbReference type="NCBI Taxonomy" id="89065"/>
    <lineage>
        <taxon>Bacteria</taxon>
        <taxon>Pseudomonadati</taxon>
        <taxon>Pseudomonadota</taxon>
        <taxon>Gammaproteobacteria</taxon>
        <taxon>Pseudomonadales</taxon>
        <taxon>Pseudomonadaceae</taxon>
        <taxon>Pseudomonas</taxon>
    </lineage>
</organism>
<evidence type="ECO:0000313" key="4">
    <source>
        <dbReference type="Proteomes" id="UP000182894"/>
    </source>
</evidence>
<keyword evidence="4" id="KW-1185">Reference proteome</keyword>
<feature type="signal peptide" evidence="2">
    <location>
        <begin position="1"/>
        <end position="23"/>
    </location>
</feature>
<evidence type="ECO:0000313" key="3">
    <source>
        <dbReference type="EMBL" id="SDG51034.1"/>
    </source>
</evidence>
<keyword evidence="2" id="KW-0732">Signal</keyword>
<sequence length="82" mass="8478">MNRLITGLVLTGLLSAGPLLAVAQDNDPKTALPVDNHAQPKESNQEKASKKGEESSGANAGAETETLHKEAATANGEKQEGK</sequence>
<dbReference type="RefSeq" id="WP_074750597.1">
    <property type="nucleotide sequence ID" value="NZ_FNCO01000002.1"/>
</dbReference>
<evidence type="ECO:0000256" key="1">
    <source>
        <dbReference type="SAM" id="MobiDB-lite"/>
    </source>
</evidence>
<proteinExistence type="predicted"/>